<dbReference type="Proteomes" id="UP001176940">
    <property type="component" value="Unassembled WGS sequence"/>
</dbReference>
<dbReference type="EMBL" id="CAUEEQ010073283">
    <property type="protein sequence ID" value="CAJ0966274.1"/>
    <property type="molecule type" value="Genomic_DNA"/>
</dbReference>
<gene>
    <name evidence="2" type="ORF">RIMI_LOCUS21126697</name>
</gene>
<feature type="region of interest" description="Disordered" evidence="1">
    <location>
        <begin position="105"/>
        <end position="132"/>
    </location>
</feature>
<evidence type="ECO:0000313" key="3">
    <source>
        <dbReference type="Proteomes" id="UP001176940"/>
    </source>
</evidence>
<evidence type="ECO:0000313" key="2">
    <source>
        <dbReference type="EMBL" id="CAJ0966274.1"/>
    </source>
</evidence>
<reference evidence="2" key="1">
    <citation type="submission" date="2023-07" db="EMBL/GenBank/DDBJ databases">
        <authorList>
            <person name="Stuckert A."/>
        </authorList>
    </citation>
    <scope>NUCLEOTIDE SEQUENCE</scope>
</reference>
<name>A0ABN9MI36_9NEOB</name>
<protein>
    <submittedName>
        <fullName evidence="2">Uncharacterized protein</fullName>
    </submittedName>
</protein>
<proteinExistence type="predicted"/>
<comment type="caution">
    <text evidence="2">The sequence shown here is derived from an EMBL/GenBank/DDBJ whole genome shotgun (WGS) entry which is preliminary data.</text>
</comment>
<sequence>MECKKVNLLDLELLIDEQGKIQTKPYNKAPETDSLCEDGSPSSSVEKACETATLSSHETAMHCPKCRKERERKCDSMTVDKIKMVFMKTFSYLNTTRPHMAVCEKNNSHRNDNSNSTKADQGGPVEDNPDSSTLAQKTMVFMVEANFEKFGSKIGNTI</sequence>
<keyword evidence="3" id="KW-1185">Reference proteome</keyword>
<accession>A0ABN9MI36</accession>
<organism evidence="2 3">
    <name type="scientific">Ranitomeya imitator</name>
    <name type="common">mimic poison frog</name>
    <dbReference type="NCBI Taxonomy" id="111125"/>
    <lineage>
        <taxon>Eukaryota</taxon>
        <taxon>Metazoa</taxon>
        <taxon>Chordata</taxon>
        <taxon>Craniata</taxon>
        <taxon>Vertebrata</taxon>
        <taxon>Euteleostomi</taxon>
        <taxon>Amphibia</taxon>
        <taxon>Batrachia</taxon>
        <taxon>Anura</taxon>
        <taxon>Neobatrachia</taxon>
        <taxon>Hyloidea</taxon>
        <taxon>Dendrobatidae</taxon>
        <taxon>Dendrobatinae</taxon>
        <taxon>Ranitomeya</taxon>
    </lineage>
</organism>
<evidence type="ECO:0000256" key="1">
    <source>
        <dbReference type="SAM" id="MobiDB-lite"/>
    </source>
</evidence>